<dbReference type="Proteomes" id="UP000091897">
    <property type="component" value="Chromosome"/>
</dbReference>
<evidence type="ECO:0000313" key="7">
    <source>
        <dbReference type="EMBL" id="ANN73749.1"/>
    </source>
</evidence>
<comment type="cofactor">
    <cofactor evidence="1">
        <name>Mg(2+)</name>
        <dbReference type="ChEBI" id="CHEBI:18420"/>
    </cofactor>
</comment>
<dbReference type="EMBL" id="CP016170">
    <property type="protein sequence ID" value="ANN68610.1"/>
    <property type="molecule type" value="Genomic_DNA"/>
</dbReference>
<dbReference type="GO" id="GO:0046872">
    <property type="term" value="F:metal ion binding"/>
    <property type="evidence" value="ECO:0007669"/>
    <property type="project" value="UniProtKB-KW"/>
</dbReference>
<dbReference type="GO" id="GO:0016787">
    <property type="term" value="F:hydrolase activity"/>
    <property type="evidence" value="ECO:0007669"/>
    <property type="project" value="UniProtKB-KW"/>
</dbReference>
<evidence type="ECO:0000256" key="2">
    <source>
        <dbReference type="ARBA" id="ARBA00022723"/>
    </source>
</evidence>
<dbReference type="Pfam" id="PF04794">
    <property type="entry name" value="YdjC"/>
    <property type="match status" value="1"/>
</dbReference>
<protein>
    <recommendedName>
        <fullName evidence="10">Cellobiose phosphorylase</fullName>
    </recommendedName>
</protein>
<proteinExistence type="predicted"/>
<keyword evidence="4" id="KW-0460">Magnesium</keyword>
<dbReference type="GO" id="GO:0019213">
    <property type="term" value="F:deacetylase activity"/>
    <property type="evidence" value="ECO:0007669"/>
    <property type="project" value="TreeGrafter"/>
</dbReference>
<evidence type="ECO:0000313" key="8">
    <source>
        <dbReference type="Proteomes" id="UP000091897"/>
    </source>
</evidence>
<dbReference type="OrthoDB" id="5295855at2"/>
<keyword evidence="8" id="KW-1185">Reference proteome</keyword>
<keyword evidence="5" id="KW-0119">Carbohydrate metabolism</keyword>
<evidence type="ECO:0000313" key="9">
    <source>
        <dbReference type="Proteomes" id="UP000092213"/>
    </source>
</evidence>
<evidence type="ECO:0000256" key="4">
    <source>
        <dbReference type="ARBA" id="ARBA00022842"/>
    </source>
</evidence>
<dbReference type="STRING" id="463025.BAU08_22440"/>
<evidence type="ECO:0000256" key="3">
    <source>
        <dbReference type="ARBA" id="ARBA00022801"/>
    </source>
</evidence>
<sequence length="281" mass="30890">MTSNEPPHTCADVRRIVVCADDFGMNPSIDEGVLGLARAQRLSAVGCLSLAPEFRRDAASLRELDVDAGVHLNFTEALGESGLYLPLPRLIACTYARVLDSGRVARQIERQLDAFESAMGRAPDFVDGHQHVHQLPQIRHALFRVLARRYPRQGPWLRHTAPGCLDGVPTPLRRKARIIAALGAGPFAKAAAEAGLRTNRRFLGVYDFAGGAQAYDDLLTLWLRNACDGDLLMCHPAMPAGGRRGMDAQRGAEYQVLSRPGLDEWMHTMGLRAVRYAAMRQ</sequence>
<organism evidence="7 9">
    <name type="scientific">Bordetella bronchialis</name>
    <dbReference type="NCBI Taxonomy" id="463025"/>
    <lineage>
        <taxon>Bacteria</taxon>
        <taxon>Pseudomonadati</taxon>
        <taxon>Pseudomonadota</taxon>
        <taxon>Betaproteobacteria</taxon>
        <taxon>Burkholderiales</taxon>
        <taxon>Alcaligenaceae</taxon>
        <taxon>Bordetella</taxon>
    </lineage>
</organism>
<dbReference type="InterPro" id="IPR011330">
    <property type="entry name" value="Glyco_hydro/deAcase_b/a-brl"/>
</dbReference>
<dbReference type="EMBL" id="CP016171">
    <property type="protein sequence ID" value="ANN73749.1"/>
    <property type="molecule type" value="Genomic_DNA"/>
</dbReference>
<accession>A0A193G3G2</accession>
<dbReference type="Gene3D" id="3.20.20.370">
    <property type="entry name" value="Glycoside hydrolase/deacetylase"/>
    <property type="match status" value="1"/>
</dbReference>
<keyword evidence="2" id="KW-0479">Metal-binding</keyword>
<dbReference type="GO" id="GO:0005975">
    <property type="term" value="P:carbohydrate metabolic process"/>
    <property type="evidence" value="ECO:0007669"/>
    <property type="project" value="InterPro"/>
</dbReference>
<dbReference type="SUPFAM" id="SSF88713">
    <property type="entry name" value="Glycoside hydrolase/deacetylase"/>
    <property type="match status" value="1"/>
</dbReference>
<reference evidence="8 9" key="1">
    <citation type="submission" date="2016-06" db="EMBL/GenBank/DDBJ databases">
        <title>Complete genome sequences of Bordetella bronchialis and Bordetella flabilis.</title>
        <authorList>
            <person name="LiPuma J.J."/>
            <person name="Spilker T."/>
        </authorList>
    </citation>
    <scope>NUCLEOTIDE SEQUENCE [LARGE SCALE GENOMIC DNA]</scope>
    <source>
        <strain evidence="7 9">AU17976</strain>
        <strain evidence="6 8">AU3182</strain>
    </source>
</reference>
<evidence type="ECO:0000256" key="5">
    <source>
        <dbReference type="ARBA" id="ARBA00023277"/>
    </source>
</evidence>
<evidence type="ECO:0008006" key="10">
    <source>
        <dbReference type="Google" id="ProtNLM"/>
    </source>
</evidence>
<evidence type="ECO:0000256" key="1">
    <source>
        <dbReference type="ARBA" id="ARBA00001946"/>
    </source>
</evidence>
<name>A0A193G3G2_9BORD</name>
<gene>
    <name evidence="6" type="ORF">BAU06_21910</name>
    <name evidence="7" type="ORF">BAU08_22440</name>
</gene>
<dbReference type="PANTHER" id="PTHR31609">
    <property type="entry name" value="YDJC DEACETYLASE FAMILY MEMBER"/>
    <property type="match status" value="1"/>
</dbReference>
<dbReference type="CDD" id="cd10807">
    <property type="entry name" value="YdjC_like_3"/>
    <property type="match status" value="1"/>
</dbReference>
<keyword evidence="3" id="KW-0378">Hydrolase</keyword>
<dbReference type="InterPro" id="IPR006879">
    <property type="entry name" value="YdjC-like"/>
</dbReference>
<dbReference type="Proteomes" id="UP000092213">
    <property type="component" value="Chromosome"/>
</dbReference>
<dbReference type="AlphaFoldDB" id="A0A193G3G2"/>
<dbReference type="KEGG" id="bbro:BAU06_21910"/>
<dbReference type="PANTHER" id="PTHR31609:SF1">
    <property type="entry name" value="CARBOHYDRATE DEACETYLASE"/>
    <property type="match status" value="1"/>
</dbReference>
<evidence type="ECO:0000313" key="6">
    <source>
        <dbReference type="EMBL" id="ANN68610.1"/>
    </source>
</evidence>